<dbReference type="GO" id="GO:0005829">
    <property type="term" value="C:cytosol"/>
    <property type="evidence" value="ECO:0007669"/>
    <property type="project" value="TreeGrafter"/>
</dbReference>
<dbReference type="InterPro" id="IPR029055">
    <property type="entry name" value="Ntn_hydrolases_N"/>
</dbReference>
<dbReference type="InterPro" id="IPR047084">
    <property type="entry name" value="GFAT_N"/>
</dbReference>
<dbReference type="GO" id="GO:0097367">
    <property type="term" value="F:carbohydrate derivative binding"/>
    <property type="evidence" value="ECO:0007669"/>
    <property type="project" value="InterPro"/>
</dbReference>
<accession>K1SMA3</accession>
<gene>
    <name evidence="12" type="ORF">OBE_15189</name>
</gene>
<dbReference type="GO" id="GO:0006487">
    <property type="term" value="P:protein N-linked glycosylation"/>
    <property type="evidence" value="ECO:0007669"/>
    <property type="project" value="TreeGrafter"/>
</dbReference>
<dbReference type="EMBL" id="AJWZ01010440">
    <property type="protein sequence ID" value="EKC48451.1"/>
    <property type="molecule type" value="Genomic_DNA"/>
</dbReference>
<dbReference type="SMR" id="K1SMA3"/>
<dbReference type="PROSITE" id="PS51464">
    <property type="entry name" value="SIS"/>
    <property type="match status" value="2"/>
</dbReference>
<dbReference type="GO" id="GO:0006002">
    <property type="term" value="P:fructose 6-phosphate metabolic process"/>
    <property type="evidence" value="ECO:0007669"/>
    <property type="project" value="TreeGrafter"/>
</dbReference>
<keyword evidence="9" id="KW-0315">Glutamine amidotransferase</keyword>
<keyword evidence="6" id="KW-0032">Aminotransferase</keyword>
<dbReference type="NCBIfam" id="NF001484">
    <property type="entry name" value="PRK00331.1"/>
    <property type="match status" value="1"/>
</dbReference>
<dbReference type="PROSITE" id="PS51278">
    <property type="entry name" value="GATASE_TYPE_2"/>
    <property type="match status" value="1"/>
</dbReference>
<keyword evidence="7" id="KW-0808">Transferase</keyword>
<evidence type="ECO:0000256" key="7">
    <source>
        <dbReference type="ARBA" id="ARBA00022679"/>
    </source>
</evidence>
<dbReference type="CDD" id="cd05008">
    <property type="entry name" value="SIS_GlmS_GlmD_1"/>
    <property type="match status" value="1"/>
</dbReference>
<dbReference type="EC" id="2.6.1.16" evidence="3"/>
<evidence type="ECO:0000256" key="8">
    <source>
        <dbReference type="ARBA" id="ARBA00022737"/>
    </source>
</evidence>
<dbReference type="InterPro" id="IPR005855">
    <property type="entry name" value="GFAT"/>
</dbReference>
<dbReference type="InterPro" id="IPR001347">
    <property type="entry name" value="SIS_dom"/>
</dbReference>
<feature type="domain" description="SIS" evidence="11">
    <location>
        <begin position="444"/>
        <end position="583"/>
    </location>
</feature>
<proteinExistence type="predicted"/>
<evidence type="ECO:0000256" key="9">
    <source>
        <dbReference type="ARBA" id="ARBA00022962"/>
    </source>
</evidence>
<evidence type="ECO:0000256" key="6">
    <source>
        <dbReference type="ARBA" id="ARBA00022576"/>
    </source>
</evidence>
<dbReference type="SUPFAM" id="SSF53697">
    <property type="entry name" value="SIS domain"/>
    <property type="match status" value="1"/>
</dbReference>
<evidence type="ECO:0000256" key="5">
    <source>
        <dbReference type="ARBA" id="ARBA00022490"/>
    </source>
</evidence>
<evidence type="ECO:0000259" key="11">
    <source>
        <dbReference type="PROSITE" id="PS51464"/>
    </source>
</evidence>
<dbReference type="InterPro" id="IPR035490">
    <property type="entry name" value="GlmS/FrlB_SIS"/>
</dbReference>
<dbReference type="InterPro" id="IPR035466">
    <property type="entry name" value="GlmS/AgaS_SIS"/>
</dbReference>
<keyword evidence="8" id="KW-0677">Repeat</keyword>
<evidence type="ECO:0000259" key="10">
    <source>
        <dbReference type="PROSITE" id="PS51278"/>
    </source>
</evidence>
<evidence type="ECO:0000256" key="4">
    <source>
        <dbReference type="ARBA" id="ARBA00016090"/>
    </source>
</evidence>
<keyword evidence="5" id="KW-0963">Cytoplasm</keyword>
<dbReference type="NCBIfam" id="TIGR01135">
    <property type="entry name" value="glmS"/>
    <property type="match status" value="1"/>
</dbReference>
<comment type="subcellular location">
    <subcellularLocation>
        <location evidence="2">Cytoplasm</location>
    </subcellularLocation>
</comment>
<dbReference type="FunFam" id="3.60.20.10:FF:000006">
    <property type="entry name" value="Glutamine--fructose-6-phosphate aminotransferase [isomerizing]"/>
    <property type="match status" value="1"/>
</dbReference>
<dbReference type="GO" id="GO:0004360">
    <property type="term" value="F:glutamine-fructose-6-phosphate transaminase (isomerizing) activity"/>
    <property type="evidence" value="ECO:0007669"/>
    <property type="project" value="UniProtKB-EC"/>
</dbReference>
<feature type="domain" description="SIS" evidence="11">
    <location>
        <begin position="275"/>
        <end position="414"/>
    </location>
</feature>
<dbReference type="Pfam" id="PF01380">
    <property type="entry name" value="SIS"/>
    <property type="match status" value="2"/>
</dbReference>
<comment type="catalytic activity">
    <reaction evidence="1">
        <text>D-fructose 6-phosphate + L-glutamine = D-glucosamine 6-phosphate + L-glutamate</text>
        <dbReference type="Rhea" id="RHEA:13237"/>
        <dbReference type="ChEBI" id="CHEBI:29985"/>
        <dbReference type="ChEBI" id="CHEBI:58359"/>
        <dbReference type="ChEBI" id="CHEBI:58725"/>
        <dbReference type="ChEBI" id="CHEBI:61527"/>
        <dbReference type="EC" id="2.6.1.16"/>
    </reaction>
</comment>
<dbReference type="Pfam" id="PF13522">
    <property type="entry name" value="GATase_6"/>
    <property type="match status" value="1"/>
</dbReference>
<reference evidence="12" key="1">
    <citation type="journal article" date="2013" name="Environ. Microbiol.">
        <title>Microbiota from the distal guts of lean and obese adolescents exhibit partial functional redundancy besides clear differences in community structure.</title>
        <authorList>
            <person name="Ferrer M."/>
            <person name="Ruiz A."/>
            <person name="Lanza F."/>
            <person name="Haange S.B."/>
            <person name="Oberbach A."/>
            <person name="Till H."/>
            <person name="Bargiela R."/>
            <person name="Campoy C."/>
            <person name="Segura M.T."/>
            <person name="Richter M."/>
            <person name="von Bergen M."/>
            <person name="Seifert J."/>
            <person name="Suarez A."/>
        </authorList>
    </citation>
    <scope>NUCLEOTIDE SEQUENCE</scope>
</reference>
<dbReference type="FunFam" id="3.40.50.10490:FF:000001">
    <property type="entry name" value="Glutamine--fructose-6-phosphate aminotransferase [isomerizing]"/>
    <property type="match status" value="1"/>
</dbReference>
<dbReference type="Gene3D" id="3.40.50.10490">
    <property type="entry name" value="Glucose-6-phosphate isomerase like protein, domain 1"/>
    <property type="match status" value="2"/>
</dbReference>
<organism evidence="12">
    <name type="scientific">human gut metagenome</name>
    <dbReference type="NCBI Taxonomy" id="408170"/>
    <lineage>
        <taxon>unclassified sequences</taxon>
        <taxon>metagenomes</taxon>
        <taxon>organismal metagenomes</taxon>
    </lineage>
</organism>
<evidence type="ECO:0000256" key="3">
    <source>
        <dbReference type="ARBA" id="ARBA00012916"/>
    </source>
</evidence>
<dbReference type="PANTHER" id="PTHR10937:SF0">
    <property type="entry name" value="GLUTAMINE--FRUCTOSE-6-PHOSPHATE TRANSAMINASE (ISOMERIZING)"/>
    <property type="match status" value="1"/>
</dbReference>
<dbReference type="AlphaFoldDB" id="K1SMA3"/>
<evidence type="ECO:0000256" key="2">
    <source>
        <dbReference type="ARBA" id="ARBA00004496"/>
    </source>
</evidence>
<dbReference type="InterPro" id="IPR017932">
    <property type="entry name" value="GATase_2_dom"/>
</dbReference>
<comment type="caution">
    <text evidence="12">The sequence shown here is derived from an EMBL/GenBank/DDBJ whole genome shotgun (WGS) entry which is preliminary data.</text>
</comment>
<name>K1SMA3_9ZZZZ</name>
<sequence>MCGITGYIGKKKTTEVLLNGLYALEYRGYDSAGVAISDGKNLEIIKSVGRVKELEAKINKEDKLNSLYGIAHTRWATNGEANLVNAHPHKVGKITLVHNGIIENADTLKEELEQKGYKFNSDTDSEVAAAMLDYKLKDNDILTAIKLTTEILTGSYAFGIMVEGDNSLYALRKDSPLLIGIGDCENFLASDITAIIKYTNKYILLDVGDIAVLTSDTCKIYHDGKPIEKEILISDSKGVDNSKNGYKHHMLKEIMEEPVVLNNLIERYKNETNRSELDLSKYEQIDIVACGSAMYAGLVGQNLFEEYANIKVDVYPASEYRYKKKLYGKNPLVILISQSGETADTIAAMREAHKLGIETLGIVNNPDSTIARECDRKILTNAGVEIAVATTKAYILQVCVLSLMALETAKVKKLVQGDEDYKAFEKLPALLKSVLDNNSYYEKVATSIYQKESCFFIGRGIDYAICMEGSLKLKEVSYLHSEAYQAGELKHGTISLVEENMPVLCVITNKALKDKSISNLKETEARGAFGIVITTKDLDDFEDYTKIVVPTTSMFTQSMLVVPALQLLSYYVALKRGCDIDKPRNLAKSVTVE</sequence>
<evidence type="ECO:0000313" key="12">
    <source>
        <dbReference type="EMBL" id="EKC48451.1"/>
    </source>
</evidence>
<dbReference type="CDD" id="cd05009">
    <property type="entry name" value="SIS_GlmS_GlmD_2"/>
    <property type="match status" value="1"/>
</dbReference>
<feature type="domain" description="Glutamine amidotransferase type-2" evidence="10">
    <location>
        <begin position="2"/>
        <end position="216"/>
    </location>
</feature>
<dbReference type="Gene3D" id="3.60.20.10">
    <property type="entry name" value="Glutamine Phosphoribosylpyrophosphate, subunit 1, domain 1"/>
    <property type="match status" value="1"/>
</dbReference>
<dbReference type="CDD" id="cd00714">
    <property type="entry name" value="GFAT"/>
    <property type="match status" value="1"/>
</dbReference>
<evidence type="ECO:0000256" key="1">
    <source>
        <dbReference type="ARBA" id="ARBA00001031"/>
    </source>
</evidence>
<dbReference type="GO" id="GO:0006047">
    <property type="term" value="P:UDP-N-acetylglucosamine metabolic process"/>
    <property type="evidence" value="ECO:0007669"/>
    <property type="project" value="TreeGrafter"/>
</dbReference>
<dbReference type="SUPFAM" id="SSF56235">
    <property type="entry name" value="N-terminal nucleophile aminohydrolases (Ntn hydrolases)"/>
    <property type="match status" value="1"/>
</dbReference>
<protein>
    <recommendedName>
        <fullName evidence="4">Glutamine--fructose-6-phosphate aminotransferase [isomerizing]</fullName>
        <ecNumber evidence="3">2.6.1.16</ecNumber>
    </recommendedName>
</protein>
<dbReference type="InterPro" id="IPR046348">
    <property type="entry name" value="SIS_dom_sf"/>
</dbReference>
<dbReference type="PANTHER" id="PTHR10937">
    <property type="entry name" value="GLUCOSAMINE--FRUCTOSE-6-PHOSPHATE AMINOTRANSFERASE, ISOMERIZING"/>
    <property type="match status" value="1"/>
</dbReference>